<dbReference type="Proteomes" id="UP000294743">
    <property type="component" value="Unassembled WGS sequence"/>
</dbReference>
<dbReference type="InterPro" id="IPR014710">
    <property type="entry name" value="RmlC-like_jellyroll"/>
</dbReference>
<protein>
    <submittedName>
        <fullName evidence="6">CRP-like cAMP-binding protein</fullName>
    </submittedName>
</protein>
<dbReference type="InterPro" id="IPR036390">
    <property type="entry name" value="WH_DNA-bd_sf"/>
</dbReference>
<comment type="caution">
    <text evidence="6">The sequence shown here is derived from an EMBL/GenBank/DDBJ whole genome shotgun (WGS) entry which is preliminary data.</text>
</comment>
<feature type="domain" description="Cyclic nucleotide-binding" evidence="4">
    <location>
        <begin position="13"/>
        <end position="113"/>
    </location>
</feature>
<sequence>MNKIFQMIYAHPLFKGLKNSEVQVILESLHRKTYDREQTVFAMGESQYAIGFILKGNVTVSKLDYWGNRSIVNVLGKGEIFCESFAFSRVEELPVNVVAHKDSDILFITGEQFIDFGVRYPQLMKNMMYILSSKNVFMSQKMDILSKRKIRDKVLAFLSMQAQQQRNYRFSIPFNRNELADYLSVDRSALSAELSKMRDEGIIDYHLSEFTIY</sequence>
<evidence type="ECO:0000313" key="6">
    <source>
        <dbReference type="EMBL" id="TDW26446.1"/>
    </source>
</evidence>
<evidence type="ECO:0000256" key="1">
    <source>
        <dbReference type="ARBA" id="ARBA00023015"/>
    </source>
</evidence>
<dbReference type="InterPro" id="IPR018490">
    <property type="entry name" value="cNMP-bd_dom_sf"/>
</dbReference>
<keyword evidence="3" id="KW-0804">Transcription</keyword>
<dbReference type="EMBL" id="SODD01000001">
    <property type="protein sequence ID" value="TDW26446.1"/>
    <property type="molecule type" value="Genomic_DNA"/>
</dbReference>
<dbReference type="InterPro" id="IPR050397">
    <property type="entry name" value="Env_Response_Regulators"/>
</dbReference>
<dbReference type="SMART" id="SM00100">
    <property type="entry name" value="cNMP"/>
    <property type="match status" value="1"/>
</dbReference>
<dbReference type="Pfam" id="PF00027">
    <property type="entry name" value="cNMP_binding"/>
    <property type="match status" value="1"/>
</dbReference>
<keyword evidence="7" id="KW-1185">Reference proteome</keyword>
<dbReference type="Gene3D" id="2.60.120.10">
    <property type="entry name" value="Jelly Rolls"/>
    <property type="match status" value="1"/>
</dbReference>
<evidence type="ECO:0000256" key="3">
    <source>
        <dbReference type="ARBA" id="ARBA00023163"/>
    </source>
</evidence>
<dbReference type="PROSITE" id="PS50042">
    <property type="entry name" value="CNMP_BINDING_3"/>
    <property type="match status" value="1"/>
</dbReference>
<evidence type="ECO:0000259" key="5">
    <source>
        <dbReference type="PROSITE" id="PS51063"/>
    </source>
</evidence>
<proteinExistence type="predicted"/>
<organism evidence="6 7">
    <name type="scientific">Breznakia blatticola</name>
    <dbReference type="NCBI Taxonomy" id="1754012"/>
    <lineage>
        <taxon>Bacteria</taxon>
        <taxon>Bacillati</taxon>
        <taxon>Bacillota</taxon>
        <taxon>Erysipelotrichia</taxon>
        <taxon>Erysipelotrichales</taxon>
        <taxon>Erysipelotrichaceae</taxon>
        <taxon>Breznakia</taxon>
    </lineage>
</organism>
<dbReference type="InterPro" id="IPR012318">
    <property type="entry name" value="HTH_CRP"/>
</dbReference>
<reference evidence="6 7" key="1">
    <citation type="submission" date="2019-03" db="EMBL/GenBank/DDBJ databases">
        <title>Genomic Encyclopedia of Type Strains, Phase IV (KMG-IV): sequencing the most valuable type-strain genomes for metagenomic binning, comparative biology and taxonomic classification.</title>
        <authorList>
            <person name="Goeker M."/>
        </authorList>
    </citation>
    <scope>NUCLEOTIDE SEQUENCE [LARGE SCALE GENOMIC DNA]</scope>
    <source>
        <strain evidence="6 7">DSM 28867</strain>
    </source>
</reference>
<evidence type="ECO:0000256" key="2">
    <source>
        <dbReference type="ARBA" id="ARBA00023125"/>
    </source>
</evidence>
<dbReference type="AlphaFoldDB" id="A0A4R8A704"/>
<dbReference type="Pfam" id="PF13545">
    <property type="entry name" value="HTH_Crp_2"/>
    <property type="match status" value="1"/>
</dbReference>
<feature type="domain" description="HTH crp-type" evidence="5">
    <location>
        <begin position="148"/>
        <end position="213"/>
    </location>
</feature>
<accession>A0A4R8A704</accession>
<dbReference type="SUPFAM" id="SSF51206">
    <property type="entry name" value="cAMP-binding domain-like"/>
    <property type="match status" value="1"/>
</dbReference>
<dbReference type="GO" id="GO:0005829">
    <property type="term" value="C:cytosol"/>
    <property type="evidence" value="ECO:0007669"/>
    <property type="project" value="TreeGrafter"/>
</dbReference>
<gene>
    <name evidence="6" type="ORF">EDD63_101162</name>
</gene>
<name>A0A4R8A704_9FIRM</name>
<dbReference type="InterPro" id="IPR000595">
    <property type="entry name" value="cNMP-bd_dom"/>
</dbReference>
<dbReference type="SUPFAM" id="SSF46785">
    <property type="entry name" value="Winged helix' DNA-binding domain"/>
    <property type="match status" value="1"/>
</dbReference>
<dbReference type="PROSITE" id="PS51063">
    <property type="entry name" value="HTH_CRP_2"/>
    <property type="match status" value="1"/>
</dbReference>
<evidence type="ECO:0000313" key="7">
    <source>
        <dbReference type="Proteomes" id="UP000294743"/>
    </source>
</evidence>
<dbReference type="PANTHER" id="PTHR24567">
    <property type="entry name" value="CRP FAMILY TRANSCRIPTIONAL REGULATORY PROTEIN"/>
    <property type="match status" value="1"/>
</dbReference>
<dbReference type="RefSeq" id="WP_134167477.1">
    <property type="nucleotide sequence ID" value="NZ_SODD01000001.1"/>
</dbReference>
<evidence type="ECO:0000259" key="4">
    <source>
        <dbReference type="PROSITE" id="PS50042"/>
    </source>
</evidence>
<dbReference type="PANTHER" id="PTHR24567:SF58">
    <property type="entry name" value="CYCLIC AMP-BINDING REGULATORY PROTEIN"/>
    <property type="match status" value="1"/>
</dbReference>
<keyword evidence="2" id="KW-0238">DNA-binding</keyword>
<keyword evidence="1" id="KW-0805">Transcription regulation</keyword>
<dbReference type="GO" id="GO:0003677">
    <property type="term" value="F:DNA binding"/>
    <property type="evidence" value="ECO:0007669"/>
    <property type="project" value="UniProtKB-KW"/>
</dbReference>
<dbReference type="GO" id="GO:0003700">
    <property type="term" value="F:DNA-binding transcription factor activity"/>
    <property type="evidence" value="ECO:0007669"/>
    <property type="project" value="TreeGrafter"/>
</dbReference>
<dbReference type="CDD" id="cd00038">
    <property type="entry name" value="CAP_ED"/>
    <property type="match status" value="1"/>
</dbReference>
<dbReference type="OrthoDB" id="9774616at2"/>